<name>A0ABW0Q5L4_9BURK</name>
<accession>A0ABW0Q5L4</accession>
<dbReference type="EMBL" id="JBHSMX010000008">
    <property type="protein sequence ID" value="MFC5520020.1"/>
    <property type="molecule type" value="Genomic_DNA"/>
</dbReference>
<dbReference type="SUPFAM" id="SSF54593">
    <property type="entry name" value="Glyoxalase/Bleomycin resistance protein/Dihydroxybiphenyl dioxygenase"/>
    <property type="match status" value="1"/>
</dbReference>
<keyword evidence="3" id="KW-1185">Reference proteome</keyword>
<sequence length="272" mass="29895">MSPSVFNRTTEDVGNIVEFGHVNIRVPDQQQALIFYIMGLGLTRDPYLRTGVDNAWINVGTCQFHLPVGPAQVLRGMTGLVMPDLDALLARLGSVAPRLTDTKFAFVRTGECVDVTCPWGNRIRVHAPDSARFGRMTLGMPYVEIDSAPGSAAGIARFYSEILAAPAHIGSDATGAFARIPIGLGESLVFRETGRALPPFDGHHVQITVADFSGVHRRLLERDLITEESNESQYRFQDITDLDTGEVLATLEHEVRSMRHPLYARPLVNRSA</sequence>
<dbReference type="RefSeq" id="WP_068833834.1">
    <property type="nucleotide sequence ID" value="NZ_JBHSMX010000008.1"/>
</dbReference>
<dbReference type="PROSITE" id="PS00934">
    <property type="entry name" value="GLYOXALASE_I_1"/>
    <property type="match status" value="1"/>
</dbReference>
<proteinExistence type="predicted"/>
<gene>
    <name evidence="2" type="ORF">ACFPP7_03695</name>
</gene>
<evidence type="ECO:0000313" key="3">
    <source>
        <dbReference type="Proteomes" id="UP001596084"/>
    </source>
</evidence>
<dbReference type="InterPro" id="IPR018146">
    <property type="entry name" value="Glyoxalase_1_CS"/>
</dbReference>
<dbReference type="PANTHER" id="PTHR40280">
    <property type="entry name" value="BLR6907 PROTEIN"/>
    <property type="match status" value="1"/>
</dbReference>
<dbReference type="Gene3D" id="3.10.180.10">
    <property type="entry name" value="2,3-Dihydroxybiphenyl 1,2-Dioxygenase, domain 1"/>
    <property type="match status" value="1"/>
</dbReference>
<protein>
    <submittedName>
        <fullName evidence="2">VOC family protein</fullName>
    </submittedName>
</protein>
<evidence type="ECO:0000256" key="1">
    <source>
        <dbReference type="ARBA" id="ARBA00022723"/>
    </source>
</evidence>
<dbReference type="InterPro" id="IPR029068">
    <property type="entry name" value="Glyas_Bleomycin-R_OHBP_Dase"/>
</dbReference>
<reference evidence="3" key="1">
    <citation type="journal article" date="2019" name="Int. J. Syst. Evol. Microbiol.">
        <title>The Global Catalogue of Microorganisms (GCM) 10K type strain sequencing project: providing services to taxonomists for standard genome sequencing and annotation.</title>
        <authorList>
            <consortium name="The Broad Institute Genomics Platform"/>
            <consortium name="The Broad Institute Genome Sequencing Center for Infectious Disease"/>
            <person name="Wu L."/>
            <person name="Ma J."/>
        </authorList>
    </citation>
    <scope>NUCLEOTIDE SEQUENCE [LARGE SCALE GENOMIC DNA]</scope>
    <source>
        <strain evidence="3">CGMCC 4.7277</strain>
    </source>
</reference>
<organism evidence="2 3">
    <name type="scientific">Polaromonas jejuensis</name>
    <dbReference type="NCBI Taxonomy" id="457502"/>
    <lineage>
        <taxon>Bacteria</taxon>
        <taxon>Pseudomonadati</taxon>
        <taxon>Pseudomonadota</taxon>
        <taxon>Betaproteobacteria</taxon>
        <taxon>Burkholderiales</taxon>
        <taxon>Comamonadaceae</taxon>
        <taxon>Polaromonas</taxon>
    </lineage>
</organism>
<keyword evidence="1" id="KW-0479">Metal-binding</keyword>
<dbReference type="PANTHER" id="PTHR40280:SF1">
    <property type="entry name" value="VOC DOMAIN-CONTAINING PROTEIN"/>
    <property type="match status" value="1"/>
</dbReference>
<evidence type="ECO:0000313" key="2">
    <source>
        <dbReference type="EMBL" id="MFC5520020.1"/>
    </source>
</evidence>
<comment type="caution">
    <text evidence="2">The sequence shown here is derived from an EMBL/GenBank/DDBJ whole genome shotgun (WGS) entry which is preliminary data.</text>
</comment>
<dbReference type="Proteomes" id="UP001596084">
    <property type="component" value="Unassembled WGS sequence"/>
</dbReference>